<reference evidence="6 7" key="2">
    <citation type="submission" date="2020-06" db="EMBL/GenBank/DDBJ databases">
        <title>Polyphasic characterization of a Rahnella strain isolated from tree sap.</title>
        <authorList>
            <person name="Kim I.S."/>
        </authorList>
    </citation>
    <scope>NUCLEOTIDE SEQUENCE [LARGE SCALE GENOMIC DNA]</scope>
    <source>
        <strain evidence="6 7">SAP-1</strain>
    </source>
</reference>
<keyword evidence="7" id="KW-1185">Reference proteome</keyword>
<keyword evidence="3 5" id="KW-0378">Hydrolase</keyword>
<keyword evidence="4" id="KW-0464">Manganese</keyword>
<dbReference type="InterPro" id="IPR005925">
    <property type="entry name" value="Agmatinase-rel"/>
</dbReference>
<dbReference type="SUPFAM" id="SSF52768">
    <property type="entry name" value="Arginase/deacetylase"/>
    <property type="match status" value="1"/>
</dbReference>
<dbReference type="RefSeq" id="WP_169401446.1">
    <property type="nucleotide sequence ID" value="NZ_JAADJU010000001.1"/>
</dbReference>
<dbReference type="PROSITE" id="PS01053">
    <property type="entry name" value="ARGINASE_1"/>
    <property type="match status" value="1"/>
</dbReference>
<accession>A0A848MCD3</accession>
<comment type="similarity">
    <text evidence="1">Belongs to the arginase family. Agmatinase subfamily.</text>
</comment>
<dbReference type="EC" id="3.5.3.11" evidence="6"/>
<dbReference type="Pfam" id="PF00491">
    <property type="entry name" value="Arginase"/>
    <property type="match status" value="1"/>
</dbReference>
<dbReference type="AlphaFoldDB" id="A0A848MCD3"/>
<protein>
    <submittedName>
        <fullName evidence="6">Agmatinase</fullName>
        <ecNumber evidence="6">3.5.3.11</ecNumber>
    </submittedName>
</protein>
<evidence type="ECO:0000313" key="6">
    <source>
        <dbReference type="EMBL" id="NMP25767.1"/>
    </source>
</evidence>
<dbReference type="PANTHER" id="PTHR11358">
    <property type="entry name" value="ARGINASE/AGMATINASE"/>
    <property type="match status" value="1"/>
</dbReference>
<dbReference type="PANTHER" id="PTHR11358:SF26">
    <property type="entry name" value="GUANIDINO ACID HYDROLASE, MITOCHONDRIAL"/>
    <property type="match status" value="1"/>
</dbReference>
<evidence type="ECO:0000313" key="7">
    <source>
        <dbReference type="Proteomes" id="UP000585363"/>
    </source>
</evidence>
<feature type="binding site" evidence="4">
    <location>
        <position position="242"/>
    </location>
    <ligand>
        <name>Mn(2+)</name>
        <dbReference type="ChEBI" id="CHEBI:29035"/>
        <label>1</label>
    </ligand>
</feature>
<evidence type="ECO:0000256" key="4">
    <source>
        <dbReference type="PIRSR" id="PIRSR036979-1"/>
    </source>
</evidence>
<feature type="binding site" evidence="4">
    <location>
        <position position="148"/>
    </location>
    <ligand>
        <name>Mn(2+)</name>
        <dbReference type="ChEBI" id="CHEBI:29035"/>
        <label>1</label>
    </ligand>
</feature>
<reference evidence="6 7" key="1">
    <citation type="submission" date="2020-01" db="EMBL/GenBank/DDBJ databases">
        <authorList>
            <person name="Lee S.D."/>
        </authorList>
    </citation>
    <scope>NUCLEOTIDE SEQUENCE [LARGE SCALE GENOMIC DNA]</scope>
    <source>
        <strain evidence="6 7">SAP-1</strain>
    </source>
</reference>
<evidence type="ECO:0000256" key="2">
    <source>
        <dbReference type="ARBA" id="ARBA00022723"/>
    </source>
</evidence>
<dbReference type="PIRSF" id="PIRSF036979">
    <property type="entry name" value="Arginase"/>
    <property type="match status" value="1"/>
</dbReference>
<evidence type="ECO:0000256" key="3">
    <source>
        <dbReference type="ARBA" id="ARBA00022801"/>
    </source>
</evidence>
<name>A0A848MCD3_9GAMM</name>
<dbReference type="EMBL" id="JAADJU010000001">
    <property type="protein sequence ID" value="NMP25767.1"/>
    <property type="molecule type" value="Genomic_DNA"/>
</dbReference>
<gene>
    <name evidence="6" type="primary">speB</name>
    <name evidence="6" type="ORF">GW590_02595</name>
</gene>
<dbReference type="InterPro" id="IPR006035">
    <property type="entry name" value="Ureohydrolase"/>
</dbReference>
<evidence type="ECO:0000256" key="5">
    <source>
        <dbReference type="RuleBase" id="RU003684"/>
    </source>
</evidence>
<dbReference type="GO" id="GO:0033389">
    <property type="term" value="P:putrescine biosynthetic process from arginine, via agmatine"/>
    <property type="evidence" value="ECO:0007669"/>
    <property type="project" value="TreeGrafter"/>
</dbReference>
<dbReference type="PRINTS" id="PR00116">
    <property type="entry name" value="ARGINASE"/>
</dbReference>
<dbReference type="Proteomes" id="UP000585363">
    <property type="component" value="Unassembled WGS sequence"/>
</dbReference>
<feature type="binding site" evidence="4">
    <location>
        <position position="152"/>
    </location>
    <ligand>
        <name>Mn(2+)</name>
        <dbReference type="ChEBI" id="CHEBI:29035"/>
        <label>1</label>
    </ligand>
</feature>
<proteinExistence type="inferred from homology"/>
<dbReference type="InterPro" id="IPR020855">
    <property type="entry name" value="Ureohydrolase_Mn_BS"/>
</dbReference>
<dbReference type="GO" id="GO:0046872">
    <property type="term" value="F:metal ion binding"/>
    <property type="evidence" value="ECO:0007669"/>
    <property type="project" value="UniProtKB-KW"/>
</dbReference>
<feature type="binding site" evidence="4">
    <location>
        <position position="240"/>
    </location>
    <ligand>
        <name>Mn(2+)</name>
        <dbReference type="ChEBI" id="CHEBI:29035"/>
        <label>1</label>
    </ligand>
</feature>
<comment type="caution">
    <text evidence="6">The sequence shown here is derived from an EMBL/GenBank/DDBJ whole genome shotgun (WGS) entry which is preliminary data.</text>
</comment>
<dbReference type="InterPro" id="IPR023696">
    <property type="entry name" value="Ureohydrolase_dom_sf"/>
</dbReference>
<evidence type="ECO:0000256" key="1">
    <source>
        <dbReference type="ARBA" id="ARBA00009227"/>
    </source>
</evidence>
<feature type="binding site" evidence="4">
    <location>
        <position position="150"/>
    </location>
    <ligand>
        <name>Mn(2+)</name>
        <dbReference type="ChEBI" id="CHEBI:29035"/>
        <label>1</label>
    </ligand>
</feature>
<dbReference type="GO" id="GO:0008783">
    <property type="term" value="F:agmatinase activity"/>
    <property type="evidence" value="ECO:0007669"/>
    <property type="project" value="UniProtKB-EC"/>
</dbReference>
<keyword evidence="2 4" id="KW-0479">Metal-binding</keyword>
<dbReference type="Gene3D" id="3.40.800.10">
    <property type="entry name" value="Ureohydrolase domain"/>
    <property type="match status" value="1"/>
</dbReference>
<dbReference type="CDD" id="cd11592">
    <property type="entry name" value="Agmatinase_PAH"/>
    <property type="match status" value="1"/>
</dbReference>
<dbReference type="PROSITE" id="PS51409">
    <property type="entry name" value="ARGINASE_2"/>
    <property type="match status" value="1"/>
</dbReference>
<organism evidence="6 7">
    <name type="scientific">Rouxiella aceris</name>
    <dbReference type="NCBI Taxonomy" id="2703884"/>
    <lineage>
        <taxon>Bacteria</taxon>
        <taxon>Pseudomonadati</taxon>
        <taxon>Pseudomonadota</taxon>
        <taxon>Gammaproteobacteria</taxon>
        <taxon>Enterobacterales</taxon>
        <taxon>Yersiniaceae</taxon>
        <taxon>Rouxiella</taxon>
    </lineage>
</organism>
<comment type="cofactor">
    <cofactor evidence="4">
        <name>Mn(2+)</name>
        <dbReference type="ChEBI" id="CHEBI:29035"/>
    </cofactor>
    <text evidence="4">Binds 2 manganese ions per subunit.</text>
</comment>
<feature type="binding site" evidence="4">
    <location>
        <position position="126"/>
    </location>
    <ligand>
        <name>Mn(2+)</name>
        <dbReference type="ChEBI" id="CHEBI:29035"/>
        <label>2</label>
    </ligand>
</feature>
<dbReference type="NCBIfam" id="TIGR01230">
    <property type="entry name" value="agmatinase"/>
    <property type="match status" value="1"/>
</dbReference>
<sequence length="326" mass="35197">MSEPHNPQPQNGDIPRYTGLPTFFRLPFGALSEALDIGIVGVPWDGGTTNRAGTRHGPRELRNASSLIRRVHPVSLISPYDLARVGDLGDVGVNPMDLQDSLAKIEAFYQQLVSQQVLPLTAGGDHLTTLPILRALGKAQPLGLIHFDAHSDTNDSYFGHERFTHGTPFRRAVEEGLIDPRRTVQIGIRGSLFSAHDHAFAAECGITVIPMEQVAARGIDAVMQQARQIVGDLPVYVSFDIDVLDPAFAPGTGTPEIGGLTSLQGQQCIRHLQGLHLVGADVVEVSPPFDQGNLTSLTGATMMFELLCQLADARYRQSSQSTGVKL</sequence>